<dbReference type="Proteomes" id="UP000663846">
    <property type="component" value="Unassembled WGS sequence"/>
</dbReference>
<evidence type="ECO:0000313" key="5">
    <source>
        <dbReference type="Proteomes" id="UP000663846"/>
    </source>
</evidence>
<reference evidence="4" key="1">
    <citation type="submission" date="2021-01" db="EMBL/GenBank/DDBJ databases">
        <authorList>
            <person name="Kaushik A."/>
        </authorList>
    </citation>
    <scope>NUCLEOTIDE SEQUENCE</scope>
    <source>
        <strain evidence="4">AG1-1C</strain>
    </source>
</reference>
<dbReference type="Gene3D" id="1.20.58.2150">
    <property type="match status" value="1"/>
</dbReference>
<comment type="caution">
    <text evidence="4">The sequence shown here is derived from an EMBL/GenBank/DDBJ whole genome shotgun (WGS) entry which is preliminary data.</text>
</comment>
<dbReference type="InterPro" id="IPR041437">
    <property type="entry name" value="GH115_C"/>
</dbReference>
<dbReference type="EMBL" id="CAJMWS010000027">
    <property type="protein sequence ID" value="CAE6342716.1"/>
    <property type="molecule type" value="Genomic_DNA"/>
</dbReference>
<sequence>MLFKLFICILAALHHTLAISTGNCVSFDSSSTGFQVAVTDGQKILVSPDEWPGVVRAANDLSKDLAAVTGKTLSVANVTSSTMPQGQTPIIVGTLGRSALISTLVSNIKLDVSSISGKWESFIAQQVANPFPGVSTAYIVIGSDKRGTIYGLYELSEQSGVSPWYWWADVPIQKRSALYFTGKCSQGEPTVKYRGIFINDEQPAIQSWAQEKYTNGAGPPFNHLFYANVFELLLRLRANYLWPAMWSGMFYVDDMANGALADYYGIVMGTSHQEPMARSSPNEWRLTPRGPWNFTSNAANVTKYWTEGVQRSASYETIYTLGMRGEGDMPLEESTNVKNLEAVVDAQRQVLAKVFNKSDATTIPQMWCLYQEVQSYYEDGMRVPDDVILLWADDNWGNIRRFPLENERNRTGGAGVYYHFDLVGGPRAYKWIQTTQLEKVHEQMTLASDRGANSIWIVNVGDLKPYEMAIEYFIALGRDVNRWRDTVSGGDSVQKFITQWATREFGLPSKSDEITQLVRNMTRFNARRKHELLSGTTYSLINYKEAETIVTAWNDMVIRSQAIYDSLPAETKPAYFQLVHHPIQASSVVQNLYYAVGKNNLYASQARLSTNDLADQATQLFESDYDLEAQYHALLDGKWDHFMDQTHLGYYYWQQPMTNTMPAVNRVAAKKQALAGPMRITVEGSNGAWPGDNSNQCSQGYNCPPPSLPPLDPYTPGKTRYIDISAGGPNTFTWSASSNVAWVTLSPSSGTVSASSPETRMTISVDWAKLGSTTGNAVITVKSGSSSVRVSLGAYGRSPASGFKGFVEGDGGVSIEAVHPSRNTSVNGVSWHIIPGLGRTNGSVTPYPAMGNGGNAFSAGAGPSLEYDFYTFATPSSGTVSLTSYISPAFNGLGNTRRVAFAVQIDSNAIQTIYYSPATSSRTTPAGWDGSDGWVANSVVRYKTTHSVSPGAHTLKIWMLEPAVVLQKFVIDTGGVRPSYLGPPESVRV</sequence>
<dbReference type="InterPro" id="IPR029018">
    <property type="entry name" value="Hex-like_dom2"/>
</dbReference>
<keyword evidence="2" id="KW-0732">Signal</keyword>
<dbReference type="Gene3D" id="2.60.120.1620">
    <property type="match status" value="1"/>
</dbReference>
<feature type="domain" description="Gylcosyl hydrolase 115 C-terminal" evidence="3">
    <location>
        <begin position="805"/>
        <end position="985"/>
    </location>
</feature>
<keyword evidence="1" id="KW-0378">Hydrolase</keyword>
<evidence type="ECO:0000313" key="4">
    <source>
        <dbReference type="EMBL" id="CAE6342716.1"/>
    </source>
</evidence>
<accession>A0A8H2ZU84</accession>
<feature type="signal peptide" evidence="2">
    <location>
        <begin position="1"/>
        <end position="18"/>
    </location>
</feature>
<dbReference type="InterPro" id="IPR031924">
    <property type="entry name" value="GH115"/>
</dbReference>
<evidence type="ECO:0000259" key="3">
    <source>
        <dbReference type="Pfam" id="PF17829"/>
    </source>
</evidence>
<organism evidence="4 5">
    <name type="scientific">Rhizoctonia solani</name>
    <dbReference type="NCBI Taxonomy" id="456999"/>
    <lineage>
        <taxon>Eukaryota</taxon>
        <taxon>Fungi</taxon>
        <taxon>Dikarya</taxon>
        <taxon>Basidiomycota</taxon>
        <taxon>Agaricomycotina</taxon>
        <taxon>Agaricomycetes</taxon>
        <taxon>Cantharellales</taxon>
        <taxon>Ceratobasidiaceae</taxon>
        <taxon>Rhizoctonia</taxon>
    </lineage>
</organism>
<dbReference type="Gene3D" id="3.20.20.520">
    <property type="entry name" value="Glycosyl hydrolase family 115"/>
    <property type="match status" value="1"/>
</dbReference>
<dbReference type="PANTHER" id="PTHR37842">
    <property type="match status" value="1"/>
</dbReference>
<dbReference type="SUPFAM" id="SSF55545">
    <property type="entry name" value="beta-N-acetylhexosaminidase-like domain"/>
    <property type="match status" value="1"/>
</dbReference>
<dbReference type="GO" id="GO:0016787">
    <property type="term" value="F:hydrolase activity"/>
    <property type="evidence" value="ECO:0007669"/>
    <property type="project" value="UniProtKB-KW"/>
</dbReference>
<dbReference type="Gene3D" id="3.30.379.10">
    <property type="entry name" value="Chitobiase/beta-hexosaminidase domain 2-like"/>
    <property type="match status" value="1"/>
</dbReference>
<proteinExistence type="predicted"/>
<feature type="chain" id="PRO_5034720553" description="Gylcosyl hydrolase 115 C-terminal domain-containing protein" evidence="2">
    <location>
        <begin position="19"/>
        <end position="989"/>
    </location>
</feature>
<evidence type="ECO:0000256" key="1">
    <source>
        <dbReference type="ARBA" id="ARBA00022801"/>
    </source>
</evidence>
<name>A0A8H2ZU84_9AGAM</name>
<dbReference type="PANTHER" id="PTHR37842:SF2">
    <property type="entry name" value="GYLCOSYL HYDROLASE 115 C-TERMINAL DOMAIN-CONTAINING PROTEIN"/>
    <property type="match status" value="1"/>
</dbReference>
<dbReference type="Pfam" id="PF17829">
    <property type="entry name" value="GH115_C"/>
    <property type="match status" value="1"/>
</dbReference>
<protein>
    <recommendedName>
        <fullName evidence="3">Gylcosyl hydrolase 115 C-terminal domain-containing protein</fullName>
    </recommendedName>
</protein>
<dbReference type="AlphaFoldDB" id="A0A8H2ZU84"/>
<dbReference type="InterPro" id="IPR042301">
    <property type="entry name" value="GH115_sf"/>
</dbReference>
<gene>
    <name evidence="4" type="ORF">RDB_LOCUS5050</name>
</gene>
<evidence type="ECO:0000256" key="2">
    <source>
        <dbReference type="SAM" id="SignalP"/>
    </source>
</evidence>
<dbReference type="Pfam" id="PF15979">
    <property type="entry name" value="Glyco_hydro_115"/>
    <property type="match status" value="1"/>
</dbReference>